<keyword evidence="2" id="KW-0238">DNA-binding</keyword>
<evidence type="ECO:0000256" key="3">
    <source>
        <dbReference type="ARBA" id="ARBA00023163"/>
    </source>
</evidence>
<dbReference type="Pfam" id="PF00356">
    <property type="entry name" value="LacI"/>
    <property type="match status" value="1"/>
</dbReference>
<keyword evidence="1" id="KW-0805">Transcription regulation</keyword>
<dbReference type="CDD" id="cd01392">
    <property type="entry name" value="HTH_LacI"/>
    <property type="match status" value="1"/>
</dbReference>
<proteinExistence type="predicted"/>
<name>A0AA37T259_9ALTE</name>
<protein>
    <submittedName>
        <fullName evidence="5">LacI family transcriptional regulator</fullName>
    </submittedName>
</protein>
<dbReference type="RefSeq" id="WP_284216589.1">
    <property type="nucleotide sequence ID" value="NZ_BSOT01000005.1"/>
</dbReference>
<dbReference type="InterPro" id="IPR010982">
    <property type="entry name" value="Lambda_DNA-bd_dom_sf"/>
</dbReference>
<feature type="domain" description="HTH lacI-type" evidence="4">
    <location>
        <begin position="7"/>
        <end position="61"/>
    </location>
</feature>
<dbReference type="PROSITE" id="PS50932">
    <property type="entry name" value="HTH_LACI_2"/>
    <property type="match status" value="1"/>
</dbReference>
<gene>
    <name evidence="5" type="ORF">GCM10007852_11930</name>
</gene>
<evidence type="ECO:0000256" key="1">
    <source>
        <dbReference type="ARBA" id="ARBA00023015"/>
    </source>
</evidence>
<reference evidence="5" key="1">
    <citation type="journal article" date="2014" name="Int. J. Syst. Evol. Microbiol.">
        <title>Complete genome sequence of Corynebacterium casei LMG S-19264T (=DSM 44701T), isolated from a smear-ripened cheese.</title>
        <authorList>
            <consortium name="US DOE Joint Genome Institute (JGI-PGF)"/>
            <person name="Walter F."/>
            <person name="Albersmeier A."/>
            <person name="Kalinowski J."/>
            <person name="Ruckert C."/>
        </authorList>
    </citation>
    <scope>NUCLEOTIDE SEQUENCE</scope>
    <source>
        <strain evidence="5">NBRC 110023</strain>
    </source>
</reference>
<comment type="caution">
    <text evidence="5">The sequence shown here is derived from an EMBL/GenBank/DDBJ whole genome shotgun (WGS) entry which is preliminary data.</text>
</comment>
<evidence type="ECO:0000259" key="4">
    <source>
        <dbReference type="PROSITE" id="PS50932"/>
    </source>
</evidence>
<dbReference type="PROSITE" id="PS00356">
    <property type="entry name" value="HTH_LACI_1"/>
    <property type="match status" value="1"/>
</dbReference>
<dbReference type="EMBL" id="BSOT01000005">
    <property type="protein sequence ID" value="GLR70285.1"/>
    <property type="molecule type" value="Genomic_DNA"/>
</dbReference>
<evidence type="ECO:0000313" key="6">
    <source>
        <dbReference type="Proteomes" id="UP001156601"/>
    </source>
</evidence>
<dbReference type="InterPro" id="IPR028082">
    <property type="entry name" value="Peripla_BP_I"/>
</dbReference>
<organism evidence="5 6">
    <name type="scientific">Agaribacter marinus</name>
    <dbReference type="NCBI Taxonomy" id="1431249"/>
    <lineage>
        <taxon>Bacteria</taxon>
        <taxon>Pseudomonadati</taxon>
        <taxon>Pseudomonadota</taxon>
        <taxon>Gammaproteobacteria</taxon>
        <taxon>Alteromonadales</taxon>
        <taxon>Alteromonadaceae</taxon>
        <taxon>Agaribacter</taxon>
    </lineage>
</organism>
<dbReference type="GO" id="GO:0000976">
    <property type="term" value="F:transcription cis-regulatory region binding"/>
    <property type="evidence" value="ECO:0007669"/>
    <property type="project" value="TreeGrafter"/>
</dbReference>
<reference evidence="5" key="2">
    <citation type="submission" date="2023-01" db="EMBL/GenBank/DDBJ databases">
        <title>Draft genome sequence of Agaribacter marinus strain NBRC 110023.</title>
        <authorList>
            <person name="Sun Q."/>
            <person name="Mori K."/>
        </authorList>
    </citation>
    <scope>NUCLEOTIDE SEQUENCE</scope>
    <source>
        <strain evidence="5">NBRC 110023</strain>
    </source>
</reference>
<dbReference type="PANTHER" id="PTHR30146">
    <property type="entry name" value="LACI-RELATED TRANSCRIPTIONAL REPRESSOR"/>
    <property type="match status" value="1"/>
</dbReference>
<dbReference type="SUPFAM" id="SSF53822">
    <property type="entry name" value="Periplasmic binding protein-like I"/>
    <property type="match status" value="1"/>
</dbReference>
<dbReference type="PANTHER" id="PTHR30146:SF153">
    <property type="entry name" value="LACTOSE OPERON REPRESSOR"/>
    <property type="match status" value="1"/>
</dbReference>
<dbReference type="Gene3D" id="1.10.260.40">
    <property type="entry name" value="lambda repressor-like DNA-binding domains"/>
    <property type="match status" value="1"/>
</dbReference>
<keyword evidence="6" id="KW-1185">Reference proteome</keyword>
<dbReference type="GO" id="GO:0003700">
    <property type="term" value="F:DNA-binding transcription factor activity"/>
    <property type="evidence" value="ECO:0007669"/>
    <property type="project" value="TreeGrafter"/>
</dbReference>
<evidence type="ECO:0000256" key="2">
    <source>
        <dbReference type="ARBA" id="ARBA00023125"/>
    </source>
</evidence>
<dbReference type="PRINTS" id="PR00036">
    <property type="entry name" value="HTHLACI"/>
</dbReference>
<dbReference type="InterPro" id="IPR000843">
    <property type="entry name" value="HTH_LacI"/>
</dbReference>
<accession>A0AA37T259</accession>
<dbReference type="AlphaFoldDB" id="A0AA37T259"/>
<dbReference type="Proteomes" id="UP001156601">
    <property type="component" value="Unassembled WGS sequence"/>
</dbReference>
<dbReference type="Gene3D" id="3.40.50.2300">
    <property type="match status" value="2"/>
</dbReference>
<dbReference type="Pfam" id="PF13377">
    <property type="entry name" value="Peripla_BP_3"/>
    <property type="match status" value="1"/>
</dbReference>
<dbReference type="InterPro" id="IPR046335">
    <property type="entry name" value="LacI/GalR-like_sensor"/>
</dbReference>
<dbReference type="CDD" id="cd01545">
    <property type="entry name" value="PBP1_SalR"/>
    <property type="match status" value="1"/>
</dbReference>
<sequence length="350" mass="38598">MEKVKRARIQDVAELAGVSNMTVSRVLNGGVKVSEVKRKAVMNAVERLNYSPDAAARRLASKKSYMIGLLYQDLDISYVSKFLLRALKSCRNVDHHLVPDGIDGDIDEFYRAVKKLIDVTQIDGVILLAPISNNPQILELLQNAQIPFVRISPDDHSNISPLIAIDEFKAGYAMTEYLISLGHTKIAHIKGHPNQAASRLREEGFEAAMQANNLKIRPEYIVQGYYTYDSGIPASHALLAGDDRPTAIFAANDEMAAAAISVANKLGIKTPQQLSVGGLDDAQLAVTMSPHLTTIRQPIMEMAELAVDLLTSNMMQTNKLLARGHRHILDFELVKRQSATYPEINISTNK</sequence>
<dbReference type="SUPFAM" id="SSF47413">
    <property type="entry name" value="lambda repressor-like DNA-binding domains"/>
    <property type="match status" value="1"/>
</dbReference>
<dbReference type="SMART" id="SM00354">
    <property type="entry name" value="HTH_LACI"/>
    <property type="match status" value="1"/>
</dbReference>
<evidence type="ECO:0000313" key="5">
    <source>
        <dbReference type="EMBL" id="GLR70285.1"/>
    </source>
</evidence>
<keyword evidence="3" id="KW-0804">Transcription</keyword>